<dbReference type="InterPro" id="IPR016024">
    <property type="entry name" value="ARM-type_fold"/>
</dbReference>
<dbReference type="Gene3D" id="1.25.10.10">
    <property type="entry name" value="Leucine-rich Repeat Variant"/>
    <property type="match status" value="1"/>
</dbReference>
<proteinExistence type="predicted"/>
<dbReference type="Proteomes" id="UP000187181">
    <property type="component" value="Unassembled WGS sequence"/>
</dbReference>
<sequence length="270" mass="30201">MNSERHEELILDYLTGSLDEAQRREFESMVESGVIPAAELEATQAAYNSFHTLPEPEPGPGLDAKFNRLLAAEKRKARPAGPTFSWGDLWQQLNIFLSPAKFAYTLVIFFAGFLVAWFAFSPKQQQQQDPDVKMLATELSQMKKVLFTTLIEQPLAVDRLRAVNISQEMTEADSRVIDALFNSLNNDPNVNVRLAAVEALKIHTAKPEVRAGLIRSIGQQDSPMVQIALADLMQALQEKEAVPQLKQLLQDEGTNELVKDKIKESINVLI</sequence>
<evidence type="ECO:0000313" key="2">
    <source>
        <dbReference type="EMBL" id="SIT84021.1"/>
    </source>
</evidence>
<organism evidence="2 3">
    <name type="scientific">Pontibacter indicus</name>
    <dbReference type="NCBI Taxonomy" id="1317125"/>
    <lineage>
        <taxon>Bacteria</taxon>
        <taxon>Pseudomonadati</taxon>
        <taxon>Bacteroidota</taxon>
        <taxon>Cytophagia</taxon>
        <taxon>Cytophagales</taxon>
        <taxon>Hymenobacteraceae</taxon>
        <taxon>Pontibacter</taxon>
    </lineage>
</organism>
<name>A0A1R3X3S8_9BACT</name>
<gene>
    <name evidence="2" type="ORF">SAMN05444128_1345</name>
</gene>
<keyword evidence="1" id="KW-1133">Transmembrane helix</keyword>
<reference evidence="3" key="1">
    <citation type="submission" date="2017-01" db="EMBL/GenBank/DDBJ databases">
        <authorList>
            <person name="Varghese N."/>
            <person name="Submissions S."/>
        </authorList>
    </citation>
    <scope>NUCLEOTIDE SEQUENCE [LARGE SCALE GENOMIC DNA]</scope>
    <source>
        <strain evidence="3">LP100</strain>
    </source>
</reference>
<dbReference type="STRING" id="1317125.SAMN05444128_1345"/>
<dbReference type="OrthoDB" id="978644at2"/>
<keyword evidence="3" id="KW-1185">Reference proteome</keyword>
<dbReference type="Pfam" id="PF13646">
    <property type="entry name" value="HEAT_2"/>
    <property type="match status" value="1"/>
</dbReference>
<dbReference type="RefSeq" id="WP_076666839.1">
    <property type="nucleotide sequence ID" value="NZ_FTPP01000001.1"/>
</dbReference>
<evidence type="ECO:0000313" key="3">
    <source>
        <dbReference type="Proteomes" id="UP000187181"/>
    </source>
</evidence>
<keyword evidence="1" id="KW-0472">Membrane</keyword>
<dbReference type="EMBL" id="FTPP01000001">
    <property type="protein sequence ID" value="SIT84021.1"/>
    <property type="molecule type" value="Genomic_DNA"/>
</dbReference>
<feature type="transmembrane region" description="Helical" evidence="1">
    <location>
        <begin position="102"/>
        <end position="120"/>
    </location>
</feature>
<dbReference type="SUPFAM" id="SSF48371">
    <property type="entry name" value="ARM repeat"/>
    <property type="match status" value="1"/>
</dbReference>
<evidence type="ECO:0000256" key="1">
    <source>
        <dbReference type="SAM" id="Phobius"/>
    </source>
</evidence>
<accession>A0A1R3X3S8</accession>
<dbReference type="AlphaFoldDB" id="A0A1R3X3S8"/>
<keyword evidence="1" id="KW-0812">Transmembrane</keyword>
<protein>
    <submittedName>
        <fullName evidence="2">HEAT repeat-containing protein</fullName>
    </submittedName>
</protein>
<dbReference type="InterPro" id="IPR011989">
    <property type="entry name" value="ARM-like"/>
</dbReference>